<organism evidence="2 3">
    <name type="scientific">Escherichia coli O6:H1 (strain CFT073 / ATCC 700928 / UPEC)</name>
    <dbReference type="NCBI Taxonomy" id="199310"/>
    <lineage>
        <taxon>Bacteria</taxon>
        <taxon>Pseudomonadati</taxon>
        <taxon>Pseudomonadota</taxon>
        <taxon>Gammaproteobacteria</taxon>
        <taxon>Enterobacterales</taxon>
        <taxon>Enterobacteriaceae</taxon>
        <taxon>Escherichia</taxon>
    </lineage>
</organism>
<proteinExistence type="predicted"/>
<evidence type="ECO:0000259" key="1">
    <source>
        <dbReference type="Pfam" id="PF01726"/>
    </source>
</evidence>
<dbReference type="STRING" id="199310.c3190"/>
<dbReference type="GO" id="GO:0006508">
    <property type="term" value="P:proteolysis"/>
    <property type="evidence" value="ECO:0007669"/>
    <property type="project" value="InterPro"/>
</dbReference>
<dbReference type="InterPro" id="IPR036390">
    <property type="entry name" value="WH_DNA-bd_sf"/>
</dbReference>
<dbReference type="Gene3D" id="1.10.10.10">
    <property type="entry name" value="Winged helix-like DNA-binding domain superfamily/Winged helix DNA-binding domain"/>
    <property type="match status" value="1"/>
</dbReference>
<keyword evidence="3" id="KW-1185">Reference proteome</keyword>
<dbReference type="EMBL" id="AE014075">
    <property type="protein sequence ID" value="AAN81642.1"/>
    <property type="molecule type" value="Genomic_DNA"/>
</dbReference>
<feature type="domain" description="LexA repressor DNA-binding" evidence="1">
    <location>
        <begin position="12"/>
        <end position="76"/>
    </location>
</feature>
<dbReference type="InterPro" id="IPR036388">
    <property type="entry name" value="WH-like_DNA-bd_sf"/>
</dbReference>
<gene>
    <name evidence="2" type="ordered locus">c3190</name>
</gene>
<reference evidence="2 3" key="1">
    <citation type="journal article" date="2002" name="Proc. Natl. Acad. Sci. U.S.A.">
        <title>Extensive mosaic structure revealed by the complete genome sequence of uropathogenic Escherichia coli.</title>
        <authorList>
            <person name="Welch R.A."/>
            <person name="Burland V."/>
            <person name="Plunkett G.III."/>
            <person name="Redford P."/>
            <person name="Roesch P."/>
            <person name="Rasko D."/>
            <person name="Buckles E.L."/>
            <person name="Liou S.R."/>
            <person name="Boutin A."/>
            <person name="Hackett J."/>
            <person name="Stroud D."/>
            <person name="Mayhew G.F."/>
            <person name="Rose D.J."/>
            <person name="Zhou S."/>
            <person name="Schwartz D.C."/>
            <person name="Perna N.T."/>
            <person name="Mobley H.L."/>
            <person name="Donnenberg M.S."/>
            <person name="Blattner F.R."/>
        </authorList>
    </citation>
    <scope>NUCLEOTIDE SEQUENCE [LARGE SCALE GENOMIC DNA]</scope>
    <source>
        <strain evidence="3">CFT073 / ATCC 700928 / UPEC</strain>
    </source>
</reference>
<dbReference type="GO" id="GO:0004252">
    <property type="term" value="F:serine-type endopeptidase activity"/>
    <property type="evidence" value="ECO:0007669"/>
    <property type="project" value="InterPro"/>
</dbReference>
<dbReference type="KEGG" id="ecc:c3190"/>
<dbReference type="InterPro" id="IPR006199">
    <property type="entry name" value="LexA_DNA-bd_dom"/>
</dbReference>
<name>A0A0H2V9T4_ECOL6</name>
<protein>
    <recommendedName>
        <fullName evidence="1">LexA repressor DNA-binding domain-containing protein</fullName>
    </recommendedName>
</protein>
<dbReference type="eggNOG" id="COG1974">
    <property type="taxonomic scope" value="Bacteria"/>
</dbReference>
<accession>A0A0H2V9T4</accession>
<sequence>MVSVRELRGGLMTTLTQCQQQVLDMLISYQKERGFPPTNQEVATMLGYRSVNAAVEHLRALEKKGVITIKRGVARGITLHTAVKDDDSEAVGIICALLAGEENARLRAAHWLHERGLKV</sequence>
<dbReference type="SMR" id="A0A0H2V9T4"/>
<dbReference type="AlphaFoldDB" id="A0A0H2V9T4"/>
<evidence type="ECO:0000313" key="3">
    <source>
        <dbReference type="Proteomes" id="UP000001410"/>
    </source>
</evidence>
<dbReference type="Proteomes" id="UP000001410">
    <property type="component" value="Chromosome"/>
</dbReference>
<evidence type="ECO:0000313" key="2">
    <source>
        <dbReference type="EMBL" id="AAN81642.1"/>
    </source>
</evidence>
<dbReference type="SUPFAM" id="SSF46785">
    <property type="entry name" value="Winged helix' DNA-binding domain"/>
    <property type="match status" value="1"/>
</dbReference>
<dbReference type="Pfam" id="PF01726">
    <property type="entry name" value="LexA_DNA_bind"/>
    <property type="match status" value="1"/>
</dbReference>
<dbReference type="HOGENOM" id="CLU_066192_57_0_6"/>